<protein>
    <submittedName>
        <fullName evidence="4">DnaJ-class molecular chaperone</fullName>
    </submittedName>
</protein>
<dbReference type="InterPro" id="IPR036869">
    <property type="entry name" value="J_dom_sf"/>
</dbReference>
<evidence type="ECO:0000256" key="2">
    <source>
        <dbReference type="SAM" id="MobiDB-lite"/>
    </source>
</evidence>
<dbReference type="EMBL" id="QUMO01000002">
    <property type="protein sequence ID" value="REF87997.1"/>
    <property type="molecule type" value="Genomic_DNA"/>
</dbReference>
<keyword evidence="5" id="KW-1185">Reference proteome</keyword>
<dbReference type="AlphaFoldDB" id="A0A3D9YZB6"/>
<dbReference type="SMART" id="SM00271">
    <property type="entry name" value="DnaJ"/>
    <property type="match status" value="1"/>
</dbReference>
<reference evidence="4 5" key="1">
    <citation type="submission" date="2018-08" db="EMBL/GenBank/DDBJ databases">
        <title>Genomic Encyclopedia of Type Strains, Phase IV (KMG-IV): sequencing the most valuable type-strain genomes for metagenomic binning, comparative biology and taxonomic classification.</title>
        <authorList>
            <person name="Goeker M."/>
        </authorList>
    </citation>
    <scope>NUCLEOTIDE SEQUENCE [LARGE SCALE GENOMIC DNA]</scope>
    <source>
        <strain evidence="4 5">BW863</strain>
    </source>
</reference>
<dbReference type="SUPFAM" id="SSF49493">
    <property type="entry name" value="HSP40/DnaJ peptide-binding domain"/>
    <property type="match status" value="2"/>
</dbReference>
<dbReference type="PANTHER" id="PTHR43096">
    <property type="entry name" value="DNAJ HOMOLOG 1, MITOCHONDRIAL-RELATED"/>
    <property type="match status" value="1"/>
</dbReference>
<dbReference type="InterPro" id="IPR002939">
    <property type="entry name" value="DnaJ_C"/>
</dbReference>
<dbReference type="Pfam" id="PF01556">
    <property type="entry name" value="DnaJ_C"/>
    <property type="match status" value="1"/>
</dbReference>
<feature type="compositionally biased region" description="Low complexity" evidence="2">
    <location>
        <begin position="137"/>
        <end position="147"/>
    </location>
</feature>
<comment type="caution">
    <text evidence="4">The sequence shown here is derived from an EMBL/GenBank/DDBJ whole genome shotgun (WGS) entry which is preliminary data.</text>
</comment>
<dbReference type="OrthoDB" id="9779889at2"/>
<dbReference type="InterPro" id="IPR008971">
    <property type="entry name" value="HSP40/DnaJ_pept-bd"/>
</dbReference>
<dbReference type="GO" id="GO:0042026">
    <property type="term" value="P:protein refolding"/>
    <property type="evidence" value="ECO:0007669"/>
    <property type="project" value="TreeGrafter"/>
</dbReference>
<dbReference type="Gene3D" id="2.60.260.20">
    <property type="entry name" value="Urease metallochaperone UreE, N-terminal domain"/>
    <property type="match status" value="2"/>
</dbReference>
<dbReference type="PROSITE" id="PS00636">
    <property type="entry name" value="DNAJ_1"/>
    <property type="match status" value="1"/>
</dbReference>
<name>A0A3D9YZB6_9HYPH</name>
<dbReference type="InterPro" id="IPR001623">
    <property type="entry name" value="DnaJ_domain"/>
</dbReference>
<dbReference type="Proteomes" id="UP000256900">
    <property type="component" value="Unassembled WGS sequence"/>
</dbReference>
<evidence type="ECO:0000256" key="1">
    <source>
        <dbReference type="ARBA" id="ARBA00023186"/>
    </source>
</evidence>
<dbReference type="PRINTS" id="PR00625">
    <property type="entry name" value="JDOMAIN"/>
</dbReference>
<dbReference type="FunFam" id="2.60.260.20:FF:000013">
    <property type="entry name" value="DnaJ subfamily B member 11"/>
    <property type="match status" value="1"/>
</dbReference>
<sequence length="323" mass="34195">MRDPYTVLGVAKTADLAEIKKAYRKLAKKFHPDQSKDPKAKDKFAEVSSAYEILGDEAKRGQFDRGEIDAEGKPRFQGFEGFGAGAGPGGFSRRAPGGGFEQYEFRAGPGGGGFDASDIFSELFGAARRGGAGAGPSPGAQGRASPPRGEDVTAQISVNLREAVHGGKNRVTLPTGRTLEVTVPAGIEDGQTIRLKGQGHASPYGGEAGDALVTVKIAKHPYFRVENRDLRLDLPLTLYEAVLGAKVNVPTLDGKVELTVPAGSNGGRTLRLRGKGLPNPSGTPGDLLVTLRIVLPEGSDPDLTALAEKWQKQRPYDPRQDLA</sequence>
<dbReference type="PANTHER" id="PTHR43096:SF52">
    <property type="entry name" value="DNAJ HOMOLOG 1, MITOCHONDRIAL-RELATED"/>
    <property type="match status" value="1"/>
</dbReference>
<evidence type="ECO:0000313" key="5">
    <source>
        <dbReference type="Proteomes" id="UP000256900"/>
    </source>
</evidence>
<dbReference type="Gene3D" id="1.10.287.110">
    <property type="entry name" value="DnaJ domain"/>
    <property type="match status" value="1"/>
</dbReference>
<dbReference type="CDD" id="cd10747">
    <property type="entry name" value="DnaJ_C"/>
    <property type="match status" value="1"/>
</dbReference>
<dbReference type="Pfam" id="PF00226">
    <property type="entry name" value="DnaJ"/>
    <property type="match status" value="1"/>
</dbReference>
<dbReference type="RefSeq" id="WP_115836128.1">
    <property type="nucleotide sequence ID" value="NZ_CP025086.1"/>
</dbReference>
<gene>
    <name evidence="4" type="ORF">DES32_1636</name>
</gene>
<feature type="domain" description="J" evidence="3">
    <location>
        <begin position="3"/>
        <end position="67"/>
    </location>
</feature>
<dbReference type="GO" id="GO:0051082">
    <property type="term" value="F:unfolded protein binding"/>
    <property type="evidence" value="ECO:0007669"/>
    <property type="project" value="InterPro"/>
</dbReference>
<dbReference type="InterPro" id="IPR018253">
    <property type="entry name" value="DnaJ_domain_CS"/>
</dbReference>
<evidence type="ECO:0000313" key="4">
    <source>
        <dbReference type="EMBL" id="REF87997.1"/>
    </source>
</evidence>
<dbReference type="GO" id="GO:0005737">
    <property type="term" value="C:cytoplasm"/>
    <property type="evidence" value="ECO:0007669"/>
    <property type="project" value="TreeGrafter"/>
</dbReference>
<organism evidence="4 5">
    <name type="scientific">Methylovirgula ligni</name>
    <dbReference type="NCBI Taxonomy" id="569860"/>
    <lineage>
        <taxon>Bacteria</taxon>
        <taxon>Pseudomonadati</taxon>
        <taxon>Pseudomonadota</taxon>
        <taxon>Alphaproteobacteria</taxon>
        <taxon>Hyphomicrobiales</taxon>
        <taxon>Beijerinckiaceae</taxon>
        <taxon>Methylovirgula</taxon>
    </lineage>
</organism>
<feature type="region of interest" description="Disordered" evidence="2">
    <location>
        <begin position="128"/>
        <end position="150"/>
    </location>
</feature>
<accession>A0A3D9YZB6</accession>
<dbReference type="PROSITE" id="PS50076">
    <property type="entry name" value="DNAJ_2"/>
    <property type="match status" value="1"/>
</dbReference>
<evidence type="ECO:0000259" key="3">
    <source>
        <dbReference type="PROSITE" id="PS50076"/>
    </source>
</evidence>
<proteinExistence type="predicted"/>
<keyword evidence="1" id="KW-0143">Chaperone</keyword>
<dbReference type="CDD" id="cd06257">
    <property type="entry name" value="DnaJ"/>
    <property type="match status" value="1"/>
</dbReference>
<dbReference type="SUPFAM" id="SSF46565">
    <property type="entry name" value="Chaperone J-domain"/>
    <property type="match status" value="1"/>
</dbReference>